<dbReference type="InterPro" id="IPR051783">
    <property type="entry name" value="NAD(P)-dependent_oxidoreduct"/>
</dbReference>
<dbReference type="OrthoDB" id="2130169at2759"/>
<name>A0A8H5CZF5_9AGAR</name>
<dbReference type="SUPFAM" id="SSF51735">
    <property type="entry name" value="NAD(P)-binding Rossmann-fold domains"/>
    <property type="match status" value="1"/>
</dbReference>
<dbReference type="InterPro" id="IPR036291">
    <property type="entry name" value="NAD(P)-bd_dom_sf"/>
</dbReference>
<dbReference type="EMBL" id="JAACJN010000291">
    <property type="protein sequence ID" value="KAF5350839.1"/>
    <property type="molecule type" value="Genomic_DNA"/>
</dbReference>
<keyword evidence="2" id="KW-1185">Reference proteome</keyword>
<dbReference type="PANTHER" id="PTHR48079:SF6">
    <property type="entry name" value="NAD(P)-BINDING DOMAIN-CONTAINING PROTEIN-RELATED"/>
    <property type="match status" value="1"/>
</dbReference>
<evidence type="ECO:0000313" key="1">
    <source>
        <dbReference type="EMBL" id="KAF5350839.1"/>
    </source>
</evidence>
<gene>
    <name evidence="1" type="ORF">D9757_012838</name>
</gene>
<protein>
    <recommendedName>
        <fullName evidence="3">NAD(P)-binding domain-containing protein</fullName>
    </recommendedName>
</protein>
<dbReference type="PANTHER" id="PTHR48079">
    <property type="entry name" value="PROTEIN YEEZ"/>
    <property type="match status" value="1"/>
</dbReference>
<dbReference type="GO" id="GO:0004029">
    <property type="term" value="F:aldehyde dehydrogenase (NAD+) activity"/>
    <property type="evidence" value="ECO:0007669"/>
    <property type="project" value="TreeGrafter"/>
</dbReference>
<dbReference type="AlphaFoldDB" id="A0A8H5CZF5"/>
<reference evidence="1 2" key="1">
    <citation type="journal article" date="2020" name="ISME J.">
        <title>Uncovering the hidden diversity of litter-decomposition mechanisms in mushroom-forming fungi.</title>
        <authorList>
            <person name="Floudas D."/>
            <person name="Bentzer J."/>
            <person name="Ahren D."/>
            <person name="Johansson T."/>
            <person name="Persson P."/>
            <person name="Tunlid A."/>
        </authorList>
    </citation>
    <scope>NUCLEOTIDE SEQUENCE [LARGE SCALE GENOMIC DNA]</scope>
    <source>
        <strain evidence="1 2">CBS 406.79</strain>
    </source>
</reference>
<organism evidence="1 2">
    <name type="scientific">Collybiopsis confluens</name>
    <dbReference type="NCBI Taxonomy" id="2823264"/>
    <lineage>
        <taxon>Eukaryota</taxon>
        <taxon>Fungi</taxon>
        <taxon>Dikarya</taxon>
        <taxon>Basidiomycota</taxon>
        <taxon>Agaricomycotina</taxon>
        <taxon>Agaricomycetes</taxon>
        <taxon>Agaricomycetidae</taxon>
        <taxon>Agaricales</taxon>
        <taxon>Marasmiineae</taxon>
        <taxon>Omphalotaceae</taxon>
        <taxon>Collybiopsis</taxon>
    </lineage>
</organism>
<proteinExistence type="predicted"/>
<accession>A0A8H5CZF5</accession>
<dbReference type="Proteomes" id="UP000518752">
    <property type="component" value="Unassembled WGS sequence"/>
</dbReference>
<comment type="caution">
    <text evidence="1">The sequence shown here is derived from an EMBL/GenBank/DDBJ whole genome shotgun (WGS) entry which is preliminary data.</text>
</comment>
<sequence>MSNTSSLSIFLLGATGYVGGQLLISLASDFPDIPIRALARNVSGTGKIAALQALHPKLETVEGSLADGKIIEAEAKKADIVINVAAAGDMDSINAIIRGLQQRSRSYAPTPTPIYIHMSGTAVLSDGARGELLVPEKIWDDSEYDLNSLQQSKVDMAKDSCRAIAEAGSSGEIRTMIVLPGLIYGVGPGIQKTSLPQRFFLNFASQTGYAGTFGSGRNVGVYVHLKDVASAVSLVLKEALDGKDIAEGKQGFYFVGSKKMISIKDFTEIIGNTLLNKGLISKPGSTPYPPSVVEQGGIFGDVVFGSNLVSISGRLAAMGWNTAHTETESIYESLPREIEVAVKEMGLTFKQG</sequence>
<evidence type="ECO:0008006" key="3">
    <source>
        <dbReference type="Google" id="ProtNLM"/>
    </source>
</evidence>
<evidence type="ECO:0000313" key="2">
    <source>
        <dbReference type="Proteomes" id="UP000518752"/>
    </source>
</evidence>
<dbReference type="GO" id="GO:0005737">
    <property type="term" value="C:cytoplasm"/>
    <property type="evidence" value="ECO:0007669"/>
    <property type="project" value="TreeGrafter"/>
</dbReference>
<dbReference type="Gene3D" id="3.40.50.720">
    <property type="entry name" value="NAD(P)-binding Rossmann-like Domain"/>
    <property type="match status" value="1"/>
</dbReference>